<sequence length="172" mass="19119">MSEPAELARGYVRALASVAGLHVSACDVARDGIDFGFRFHSSVFPAVEARVVWTAMPRDEDADERGCDDAEMPRGAQAEWCYDGLDEVCFNKLAGRDFTVPRYLFLLALPPDQAYASFQPDGMVLRHLGYFHPMGNEVPVSAPDRSKSRPVRISLARVLTDSTLRDLLRSVR</sequence>
<dbReference type="Proteomes" id="UP001515943">
    <property type="component" value="Unassembled WGS sequence"/>
</dbReference>
<evidence type="ECO:0000313" key="2">
    <source>
        <dbReference type="Proteomes" id="UP001515943"/>
    </source>
</evidence>
<reference evidence="1 2" key="1">
    <citation type="submission" date="2019-08" db="EMBL/GenBank/DDBJ databases">
        <title>Lentzea from Indian Himalayas.</title>
        <authorList>
            <person name="Mandal S."/>
            <person name="Mallick Gupta A."/>
            <person name="Maiti P.K."/>
            <person name="Sarkar J."/>
            <person name="Mandal S."/>
        </authorList>
    </citation>
    <scope>NUCLEOTIDE SEQUENCE [LARGE SCALE GENOMIC DNA]</scope>
    <source>
        <strain evidence="1 2">PSKA42</strain>
    </source>
</reference>
<accession>A0ABX1FWB0</accession>
<keyword evidence="2" id="KW-1185">Reference proteome</keyword>
<dbReference type="RefSeq" id="WP_167979490.1">
    <property type="nucleotide sequence ID" value="NZ_VSRL01000292.1"/>
</dbReference>
<name>A0ABX1FWB0_9PSEU</name>
<protein>
    <submittedName>
        <fullName evidence="1">DUF4365 domain-containing protein</fullName>
    </submittedName>
</protein>
<evidence type="ECO:0000313" key="1">
    <source>
        <dbReference type="EMBL" id="NKE62876.1"/>
    </source>
</evidence>
<gene>
    <name evidence="1" type="ORF">FXN61_41605</name>
</gene>
<proteinExistence type="predicted"/>
<comment type="caution">
    <text evidence="1">The sequence shown here is derived from an EMBL/GenBank/DDBJ whole genome shotgun (WGS) entry which is preliminary data.</text>
</comment>
<dbReference type="EMBL" id="VSRL01000292">
    <property type="protein sequence ID" value="NKE62876.1"/>
    <property type="molecule type" value="Genomic_DNA"/>
</dbReference>
<organism evidence="1 2">
    <name type="scientific">Lentzea indica</name>
    <dbReference type="NCBI Taxonomy" id="2604800"/>
    <lineage>
        <taxon>Bacteria</taxon>
        <taxon>Bacillati</taxon>
        <taxon>Actinomycetota</taxon>
        <taxon>Actinomycetes</taxon>
        <taxon>Pseudonocardiales</taxon>
        <taxon>Pseudonocardiaceae</taxon>
        <taxon>Lentzea</taxon>
    </lineage>
</organism>